<reference evidence="8" key="1">
    <citation type="submission" date="2020-05" db="EMBL/GenBank/DDBJ databases">
        <authorList>
            <person name="Chiriac C."/>
            <person name="Salcher M."/>
            <person name="Ghai R."/>
            <person name="Kavagutti S V."/>
        </authorList>
    </citation>
    <scope>NUCLEOTIDE SEQUENCE</scope>
</reference>
<dbReference type="Pfam" id="PF00005">
    <property type="entry name" value="ABC_tran"/>
    <property type="match status" value="1"/>
</dbReference>
<dbReference type="InterPro" id="IPR027417">
    <property type="entry name" value="P-loop_NTPase"/>
</dbReference>
<dbReference type="GO" id="GO:0005524">
    <property type="term" value="F:ATP binding"/>
    <property type="evidence" value="ECO:0007669"/>
    <property type="project" value="UniProtKB-KW"/>
</dbReference>
<dbReference type="InterPro" id="IPR017871">
    <property type="entry name" value="ABC_transporter-like_CS"/>
</dbReference>
<keyword evidence="6" id="KW-0472">Membrane</keyword>
<dbReference type="EMBL" id="CAFBLP010000174">
    <property type="protein sequence ID" value="CAB4899486.1"/>
    <property type="molecule type" value="Genomic_DNA"/>
</dbReference>
<proteinExistence type="predicted"/>
<evidence type="ECO:0000256" key="3">
    <source>
        <dbReference type="ARBA" id="ARBA00022741"/>
    </source>
</evidence>
<dbReference type="SUPFAM" id="SSF52540">
    <property type="entry name" value="P-loop containing nucleoside triphosphate hydrolases"/>
    <property type="match status" value="1"/>
</dbReference>
<evidence type="ECO:0000256" key="1">
    <source>
        <dbReference type="ARBA" id="ARBA00022448"/>
    </source>
</evidence>
<accession>A0A6J7FVZ9</accession>
<dbReference type="Gene3D" id="3.40.50.300">
    <property type="entry name" value="P-loop containing nucleotide triphosphate hydrolases"/>
    <property type="match status" value="1"/>
</dbReference>
<dbReference type="InterPro" id="IPR050166">
    <property type="entry name" value="ABC_transporter_ATP-bind"/>
</dbReference>
<keyword evidence="3" id="KW-0547">Nucleotide-binding</keyword>
<dbReference type="AlphaFoldDB" id="A0A6J7FVZ9"/>
<feature type="domain" description="ABC transporter" evidence="7">
    <location>
        <begin position="18"/>
        <end position="232"/>
    </location>
</feature>
<organism evidence="8">
    <name type="scientific">freshwater metagenome</name>
    <dbReference type="NCBI Taxonomy" id="449393"/>
    <lineage>
        <taxon>unclassified sequences</taxon>
        <taxon>metagenomes</taxon>
        <taxon>ecological metagenomes</taxon>
    </lineage>
</organism>
<keyword evidence="1" id="KW-0813">Transport</keyword>
<dbReference type="PROSITE" id="PS00211">
    <property type="entry name" value="ABC_TRANSPORTER_1"/>
    <property type="match status" value="1"/>
</dbReference>
<evidence type="ECO:0000256" key="2">
    <source>
        <dbReference type="ARBA" id="ARBA00022475"/>
    </source>
</evidence>
<dbReference type="InterPro" id="IPR003439">
    <property type="entry name" value="ABC_transporter-like_ATP-bd"/>
</dbReference>
<dbReference type="PANTHER" id="PTHR42788">
    <property type="entry name" value="TAURINE IMPORT ATP-BINDING PROTEIN-RELATED"/>
    <property type="match status" value="1"/>
</dbReference>
<dbReference type="PROSITE" id="PS50893">
    <property type="entry name" value="ABC_TRANSPORTER_2"/>
    <property type="match status" value="1"/>
</dbReference>
<evidence type="ECO:0000256" key="5">
    <source>
        <dbReference type="ARBA" id="ARBA00022967"/>
    </source>
</evidence>
<dbReference type="PANTHER" id="PTHR42788:SF17">
    <property type="entry name" value="ALIPHATIC SULFONATES IMPORT ATP-BINDING PROTEIN SSUB"/>
    <property type="match status" value="1"/>
</dbReference>
<protein>
    <submittedName>
        <fullName evidence="8">Unannotated protein</fullName>
    </submittedName>
</protein>
<gene>
    <name evidence="8" type="ORF">UFOPK3376_03334</name>
</gene>
<evidence type="ECO:0000313" key="8">
    <source>
        <dbReference type="EMBL" id="CAB4899486.1"/>
    </source>
</evidence>
<sequence>MTRDSDPRPADERGPNALVLADVRRRFDGRAVLDGLDLVVPHGQLVALLGQSGCGKSTLLRIIADLDREAEGDVFVPERRAVVFQDPRLMPWKRVSDNVSLGVRGDDVGARVREVLADVQMTAHARAWPATLSGGEAQRVSLARALIRRPDLLLLDEPFGALDALTRIKMRALLAVMCAKYRPTVLFVTHDVEEALIFADRVIVLDAGRFTFDEPVALDAPRRRASAEFQTMSERVLAALGVVDSS</sequence>
<evidence type="ECO:0000256" key="6">
    <source>
        <dbReference type="ARBA" id="ARBA00023136"/>
    </source>
</evidence>
<keyword evidence="5" id="KW-1278">Translocase</keyword>
<evidence type="ECO:0000256" key="4">
    <source>
        <dbReference type="ARBA" id="ARBA00022840"/>
    </source>
</evidence>
<keyword evidence="4" id="KW-0067">ATP-binding</keyword>
<dbReference type="InterPro" id="IPR003593">
    <property type="entry name" value="AAA+_ATPase"/>
</dbReference>
<name>A0A6J7FVZ9_9ZZZZ</name>
<keyword evidence="2" id="KW-1003">Cell membrane</keyword>
<dbReference type="SMART" id="SM00382">
    <property type="entry name" value="AAA"/>
    <property type="match status" value="1"/>
</dbReference>
<evidence type="ECO:0000259" key="7">
    <source>
        <dbReference type="PROSITE" id="PS50893"/>
    </source>
</evidence>
<dbReference type="GO" id="GO:0016887">
    <property type="term" value="F:ATP hydrolysis activity"/>
    <property type="evidence" value="ECO:0007669"/>
    <property type="project" value="InterPro"/>
</dbReference>